<sequence length="55" mass="6062">MHIRTLQRKGYAVKSSSVGHWVDGRCGYLVTGYHESREEAVEEAARLIQAAVTSG</sequence>
<accession>A0A1H4ZN57</accession>
<dbReference type="Proteomes" id="UP000198982">
    <property type="component" value="Unassembled WGS sequence"/>
</dbReference>
<organism evidence="1 2">
    <name type="scientific">Pseudomonas saponiphila</name>
    <dbReference type="NCBI Taxonomy" id="556534"/>
    <lineage>
        <taxon>Bacteria</taxon>
        <taxon>Pseudomonadati</taxon>
        <taxon>Pseudomonadota</taxon>
        <taxon>Gammaproteobacteria</taxon>
        <taxon>Pseudomonadales</taxon>
        <taxon>Pseudomonadaceae</taxon>
        <taxon>Pseudomonas</taxon>
    </lineage>
</organism>
<dbReference type="AlphaFoldDB" id="A0A1H4ZN57"/>
<evidence type="ECO:0000313" key="2">
    <source>
        <dbReference type="Proteomes" id="UP000198982"/>
    </source>
</evidence>
<proteinExistence type="predicted"/>
<name>A0A1H4ZN57_9PSED</name>
<keyword evidence="2" id="KW-1185">Reference proteome</keyword>
<dbReference type="EMBL" id="FNTJ01000003">
    <property type="protein sequence ID" value="SED31098.1"/>
    <property type="molecule type" value="Genomic_DNA"/>
</dbReference>
<protein>
    <submittedName>
        <fullName evidence="1">Uncharacterized protein</fullName>
    </submittedName>
</protein>
<gene>
    <name evidence="1" type="ORF">SAMN05216178_6730</name>
</gene>
<reference evidence="2" key="1">
    <citation type="submission" date="2016-10" db="EMBL/GenBank/DDBJ databases">
        <authorList>
            <person name="Varghese N."/>
            <person name="Submissions S."/>
        </authorList>
    </citation>
    <scope>NUCLEOTIDE SEQUENCE [LARGE SCALE GENOMIC DNA]</scope>
    <source>
        <strain evidence="2">DSM 9751</strain>
    </source>
</reference>
<evidence type="ECO:0000313" key="1">
    <source>
        <dbReference type="EMBL" id="SED31098.1"/>
    </source>
</evidence>